<evidence type="ECO:0000313" key="3">
    <source>
        <dbReference type="Proteomes" id="UP001310022"/>
    </source>
</evidence>
<proteinExistence type="predicted"/>
<evidence type="ECO:0008006" key="4">
    <source>
        <dbReference type="Google" id="ProtNLM"/>
    </source>
</evidence>
<feature type="transmembrane region" description="Helical" evidence="1">
    <location>
        <begin position="7"/>
        <end position="26"/>
    </location>
</feature>
<dbReference type="RefSeq" id="WP_338236549.1">
    <property type="nucleotide sequence ID" value="NZ_BQKE01000001.1"/>
</dbReference>
<sequence length="115" mass="13140">MAKRTFLILTILGIVLPYESLMMFFIENGVDVTLLFQRVFEKPSSAFFGWDVIISACTLLAFIVLEARRLNMKGLWAPILGCLLVGVSFGLPLFLYLREIHLEKQLIHEEHGELL</sequence>
<protein>
    <recommendedName>
        <fullName evidence="4">DUF2834 domain-containing protein</fullName>
    </recommendedName>
</protein>
<keyword evidence="1" id="KW-0812">Transmembrane</keyword>
<dbReference type="EMBL" id="BQKE01000001">
    <property type="protein sequence ID" value="GJM60896.1"/>
    <property type="molecule type" value="Genomic_DNA"/>
</dbReference>
<comment type="caution">
    <text evidence="2">The sequence shown here is derived from an EMBL/GenBank/DDBJ whole genome shotgun (WGS) entry which is preliminary data.</text>
</comment>
<reference evidence="2 3" key="1">
    <citation type="submission" date="2021-12" db="EMBL/GenBank/DDBJ databases">
        <title>Genome sequencing of bacteria with rrn-lacking chromosome and rrn-plasmid.</title>
        <authorList>
            <person name="Anda M."/>
            <person name="Iwasaki W."/>
        </authorList>
    </citation>
    <scope>NUCLEOTIDE SEQUENCE [LARGE SCALE GENOMIC DNA]</scope>
    <source>
        <strain evidence="2 3">NBRC 15940</strain>
    </source>
</reference>
<keyword evidence="1" id="KW-0472">Membrane</keyword>
<organism evidence="2 3">
    <name type="scientific">Persicobacter diffluens</name>
    <dbReference type="NCBI Taxonomy" id="981"/>
    <lineage>
        <taxon>Bacteria</taxon>
        <taxon>Pseudomonadati</taxon>
        <taxon>Bacteroidota</taxon>
        <taxon>Cytophagia</taxon>
        <taxon>Cytophagales</taxon>
        <taxon>Persicobacteraceae</taxon>
        <taxon>Persicobacter</taxon>
    </lineage>
</organism>
<dbReference type="InterPro" id="IPR021362">
    <property type="entry name" value="DUF2834"/>
</dbReference>
<name>A0AAN5AKY2_9BACT</name>
<dbReference type="Proteomes" id="UP001310022">
    <property type="component" value="Unassembled WGS sequence"/>
</dbReference>
<keyword evidence="3" id="KW-1185">Reference proteome</keyword>
<keyword evidence="1" id="KW-1133">Transmembrane helix</keyword>
<feature type="transmembrane region" description="Helical" evidence="1">
    <location>
        <begin position="46"/>
        <end position="65"/>
    </location>
</feature>
<dbReference type="Pfam" id="PF11196">
    <property type="entry name" value="DUF2834"/>
    <property type="match status" value="1"/>
</dbReference>
<evidence type="ECO:0000256" key="1">
    <source>
        <dbReference type="SAM" id="Phobius"/>
    </source>
</evidence>
<feature type="transmembrane region" description="Helical" evidence="1">
    <location>
        <begin position="77"/>
        <end position="97"/>
    </location>
</feature>
<evidence type="ECO:0000313" key="2">
    <source>
        <dbReference type="EMBL" id="GJM60896.1"/>
    </source>
</evidence>
<accession>A0AAN5AKY2</accession>
<dbReference type="AlphaFoldDB" id="A0AAN5AKY2"/>
<gene>
    <name evidence="2" type="ORF">PEDI_14480</name>
</gene>